<evidence type="ECO:0000313" key="1">
    <source>
        <dbReference type="EMBL" id="OFV65651.1"/>
    </source>
</evidence>
<protein>
    <submittedName>
        <fullName evidence="1">Uncharacterized protein</fullName>
    </submittedName>
</protein>
<sequence>MDELARILESIRRLIDKMSEDEIESFDERLEAIRLELGEWFIEDCRLYEGS</sequence>
<dbReference type="AlphaFoldDB" id="A0A1F2P4D4"/>
<comment type="caution">
    <text evidence="1">The sequence shown here is derived from an EMBL/GenBank/DDBJ whole genome shotgun (WGS) entry which is preliminary data.</text>
</comment>
<gene>
    <name evidence="1" type="ORF">SBU_001461</name>
</gene>
<reference evidence="1" key="1">
    <citation type="submission" date="2016-05" db="EMBL/GenBank/DDBJ databases">
        <title>Microbial consortia oxidize butane by reversing methanogenesis.</title>
        <authorList>
            <person name="Laso-Perez R."/>
            <person name="Richter M."/>
            <person name="Wegener G."/>
            <person name="Musat F."/>
        </authorList>
    </citation>
    <scope>NUCLEOTIDE SEQUENCE [LARGE SCALE GENOMIC DNA]</scope>
    <source>
        <strain evidence="1">BOX1</strain>
    </source>
</reference>
<proteinExistence type="predicted"/>
<dbReference type="EMBL" id="LYOR01000009">
    <property type="protein sequence ID" value="OFV65651.1"/>
    <property type="molecule type" value="Genomic_DNA"/>
</dbReference>
<organism evidence="1 2">
    <name type="scientific">Candidatus Syntropharchaeum butanivorans</name>
    <dbReference type="NCBI Taxonomy" id="1839936"/>
    <lineage>
        <taxon>Archaea</taxon>
        <taxon>Methanobacteriati</taxon>
        <taxon>Methanobacteriota</taxon>
        <taxon>Stenosarchaea group</taxon>
        <taxon>Methanomicrobia</taxon>
        <taxon>Methanosarcinales</taxon>
        <taxon>ANME-2 cluster</taxon>
        <taxon>Candidatus Syntropharchaeum</taxon>
    </lineage>
</organism>
<keyword evidence="2" id="KW-1185">Reference proteome</keyword>
<dbReference type="STRING" id="1839936.SBU_001461"/>
<evidence type="ECO:0000313" key="2">
    <source>
        <dbReference type="Proteomes" id="UP000185779"/>
    </source>
</evidence>
<dbReference type="Proteomes" id="UP000185779">
    <property type="component" value="Unassembled WGS sequence"/>
</dbReference>
<name>A0A1F2P4D4_9EURY</name>
<accession>A0A1F2P4D4</accession>